<keyword evidence="4 6" id="KW-1133">Transmembrane helix</keyword>
<evidence type="ECO:0000256" key="4">
    <source>
        <dbReference type="ARBA" id="ARBA00022989"/>
    </source>
</evidence>
<feature type="transmembrane region" description="Helical" evidence="6">
    <location>
        <begin position="230"/>
        <end position="251"/>
    </location>
</feature>
<feature type="transmembrane region" description="Helical" evidence="6">
    <location>
        <begin position="85"/>
        <end position="110"/>
    </location>
</feature>
<dbReference type="RefSeq" id="WP_311352957.1">
    <property type="nucleotide sequence ID" value="NZ_JAVRHR010000003.1"/>
</dbReference>
<evidence type="ECO:0000256" key="3">
    <source>
        <dbReference type="ARBA" id="ARBA00022692"/>
    </source>
</evidence>
<dbReference type="EMBL" id="JAVRHR010000003">
    <property type="protein sequence ID" value="MDT0608325.1"/>
    <property type="molecule type" value="Genomic_DNA"/>
</dbReference>
<feature type="transmembrane region" description="Helical" evidence="6">
    <location>
        <begin position="326"/>
        <end position="345"/>
    </location>
</feature>
<feature type="transmembrane region" description="Helical" evidence="6">
    <location>
        <begin position="391"/>
        <end position="409"/>
    </location>
</feature>
<dbReference type="PANTHER" id="PTHR42770:SF12">
    <property type="entry name" value="AMINO ACID TRANSPORTER"/>
    <property type="match status" value="1"/>
</dbReference>
<evidence type="ECO:0000256" key="6">
    <source>
        <dbReference type="SAM" id="Phobius"/>
    </source>
</evidence>
<evidence type="ECO:0000256" key="5">
    <source>
        <dbReference type="ARBA" id="ARBA00023136"/>
    </source>
</evidence>
<feature type="transmembrane region" description="Helical" evidence="6">
    <location>
        <begin position="279"/>
        <end position="305"/>
    </location>
</feature>
<evidence type="ECO:0000256" key="2">
    <source>
        <dbReference type="ARBA" id="ARBA00022475"/>
    </source>
</evidence>
<comment type="caution">
    <text evidence="7">The sequence shown here is derived from an EMBL/GenBank/DDBJ whole genome shotgun (WGS) entry which is preliminary data.</text>
</comment>
<feature type="transmembrane region" description="Helical" evidence="6">
    <location>
        <begin position="351"/>
        <end position="370"/>
    </location>
</feature>
<keyword evidence="3 6" id="KW-0812">Transmembrane</keyword>
<dbReference type="PIRSF" id="PIRSF006060">
    <property type="entry name" value="AA_transporter"/>
    <property type="match status" value="1"/>
</dbReference>
<proteinExistence type="predicted"/>
<keyword evidence="2" id="KW-1003">Cell membrane</keyword>
<keyword evidence="8" id="KW-1185">Reference proteome</keyword>
<dbReference type="PANTHER" id="PTHR42770">
    <property type="entry name" value="AMINO ACID TRANSPORTER-RELATED"/>
    <property type="match status" value="1"/>
</dbReference>
<feature type="transmembrane region" description="Helical" evidence="6">
    <location>
        <begin position="130"/>
        <end position="150"/>
    </location>
</feature>
<name>A0ABU3AEJ9_9FLAO</name>
<evidence type="ECO:0000313" key="8">
    <source>
        <dbReference type="Proteomes" id="UP001255246"/>
    </source>
</evidence>
<feature type="transmembrane region" description="Helical" evidence="6">
    <location>
        <begin position="194"/>
        <end position="218"/>
    </location>
</feature>
<protein>
    <submittedName>
        <fullName evidence="7">APC family permease</fullName>
    </submittedName>
</protein>
<feature type="transmembrane region" description="Helical" evidence="6">
    <location>
        <begin position="20"/>
        <end position="42"/>
    </location>
</feature>
<keyword evidence="5 6" id="KW-0472">Membrane</keyword>
<dbReference type="InterPro" id="IPR050367">
    <property type="entry name" value="APC_superfamily"/>
</dbReference>
<reference evidence="7 8" key="1">
    <citation type="submission" date="2023-09" db="EMBL/GenBank/DDBJ databases">
        <authorList>
            <person name="Rey-Velasco X."/>
        </authorList>
    </citation>
    <scope>NUCLEOTIDE SEQUENCE [LARGE SCALE GENOMIC DNA]</scope>
    <source>
        <strain evidence="7 8">F388</strain>
    </source>
</reference>
<feature type="transmembrane region" description="Helical" evidence="6">
    <location>
        <begin position="155"/>
        <end position="174"/>
    </location>
</feature>
<evidence type="ECO:0000313" key="7">
    <source>
        <dbReference type="EMBL" id="MDT0608325.1"/>
    </source>
</evidence>
<dbReference type="InterPro" id="IPR002293">
    <property type="entry name" value="AA/rel_permease1"/>
</dbReference>
<dbReference type="Proteomes" id="UP001255246">
    <property type="component" value="Unassembled WGS sequence"/>
</dbReference>
<sequence length="460" mass="50069">MKTAQSEQGALKRILGLRSLFAIAVGVVVAQVVFISILQGVGLGGSDFFVALLVAFVLTLCYVFTFSELALMLPKAGSISAYTEVAVGHMPAIVATIAGYLAPAIFGLPAELFLLEAVLDSLFPGSFTQIGWLIILVLMFLNILGVDFFAKVQNLFAYLMIVSLLVIGIAGLSQSEPQGGSVMSILEGLKDLDIGVLSLTMLALWSFFGLEFVCPMIEETKNPSRNIPRSMILAAVVLLVVYALVALAGYLTVPQTALSESEIPHAVLVTALFGESGKMILAVLAVTATCSTINTVLATIPRMLYGMGRNQQLPTLFTRLHPKTNTPWLAIVFVASLIMIPTILLGGQDDIILTLVISAATIWLVAYVISHINLIVLRKRYPDYKRPFKSPWYPFPQILGIIGMVYMILNNSPSPEMTLQVYMNAGLMVLIATIYAAIWVKFKMKKDWFEPEPIEKALKS</sequence>
<organism evidence="7 8">
    <name type="scientific">Croceitalea rosinachiae</name>
    <dbReference type="NCBI Taxonomy" id="3075596"/>
    <lineage>
        <taxon>Bacteria</taxon>
        <taxon>Pseudomonadati</taxon>
        <taxon>Bacteroidota</taxon>
        <taxon>Flavobacteriia</taxon>
        <taxon>Flavobacteriales</taxon>
        <taxon>Flavobacteriaceae</taxon>
        <taxon>Croceitalea</taxon>
    </lineage>
</organism>
<dbReference type="Gene3D" id="1.20.1740.10">
    <property type="entry name" value="Amino acid/polyamine transporter I"/>
    <property type="match status" value="1"/>
</dbReference>
<dbReference type="Pfam" id="PF13520">
    <property type="entry name" value="AA_permease_2"/>
    <property type="match status" value="1"/>
</dbReference>
<feature type="transmembrane region" description="Helical" evidence="6">
    <location>
        <begin position="48"/>
        <end position="73"/>
    </location>
</feature>
<feature type="transmembrane region" description="Helical" evidence="6">
    <location>
        <begin position="421"/>
        <end position="440"/>
    </location>
</feature>
<evidence type="ECO:0000256" key="1">
    <source>
        <dbReference type="ARBA" id="ARBA00004651"/>
    </source>
</evidence>
<accession>A0ABU3AEJ9</accession>
<gene>
    <name evidence="7" type="ORF">RM706_14860</name>
</gene>
<comment type="subcellular location">
    <subcellularLocation>
        <location evidence="1">Cell membrane</location>
        <topology evidence="1">Multi-pass membrane protein</topology>
    </subcellularLocation>
</comment>